<sequence length="519" mass="59122">MEQSNVNLKRSSELSNDDNQIEFIQDNPCSASSSSSPPLPSIPQNIILSKQEPSDFNDNSIKGLQISNTKLNTISNEDVRRQSSIHSEQTLNITHHLYPTTSLSHTASAFSSYLRIPSIYEQMNEQVISTHSADWSKSLHRSSCFNTPQSLIDKDQQFTQATVRAVLAASARESRTALTDLPLDFFINHSNLTNIDNKLNSLSVQQLSHRHLSTENALNIHKVNLPLSKFHDESKEYQSNRKFNSLYMHSFDDTIHDSVLLMKRDKSSIPIKSLNYNNNMILNTTTTTTTNTTNLSNSIQLPQIQTSNKNYMNTTKQNTKLLKNLTRQTSYSINRPFKRLAASFRLTKNIKHSSSVNYKQNSFTNVPLKSNIISSWNSISNCIDSIQITSDTTTTNNNDISSNNNGNNIRTRNVILQTDQDFINEFKYEKNLHKGHLLLNDSIDHETDSLLSQDDKPIGNSFHLKEQFFAFFQPTGNKLAMKLFGTKLALDRERLRQEQQGDWIIHPCSNFRLLLMIET</sequence>
<evidence type="ECO:0000259" key="2">
    <source>
        <dbReference type="Pfam" id="PF08412"/>
    </source>
</evidence>
<dbReference type="InterPro" id="IPR013621">
    <property type="entry name" value="Ion_trans_N"/>
</dbReference>
<dbReference type="AlphaFoldDB" id="A0AA84ZT08"/>
<dbReference type="WBParaSite" id="SMRG1_44200.1">
    <property type="protein sequence ID" value="SMRG1_44200.1"/>
    <property type="gene ID" value="SMRG1_44200"/>
</dbReference>
<name>A0AA84ZT08_9TREM</name>
<protein>
    <submittedName>
        <fullName evidence="4">Ion_trans_N domain-containing protein</fullName>
    </submittedName>
</protein>
<evidence type="ECO:0000256" key="1">
    <source>
        <dbReference type="SAM" id="MobiDB-lite"/>
    </source>
</evidence>
<evidence type="ECO:0000313" key="4">
    <source>
        <dbReference type="WBParaSite" id="SMRG1_44200.1"/>
    </source>
</evidence>
<dbReference type="Pfam" id="PF08412">
    <property type="entry name" value="Ion_trans_N"/>
    <property type="match status" value="1"/>
</dbReference>
<feature type="compositionally biased region" description="Polar residues" evidence="1">
    <location>
        <begin position="1"/>
        <end position="14"/>
    </location>
</feature>
<dbReference type="Proteomes" id="UP000050790">
    <property type="component" value="Unassembled WGS sequence"/>
</dbReference>
<organism evidence="3 4">
    <name type="scientific">Schistosoma margrebowiei</name>
    <dbReference type="NCBI Taxonomy" id="48269"/>
    <lineage>
        <taxon>Eukaryota</taxon>
        <taxon>Metazoa</taxon>
        <taxon>Spiralia</taxon>
        <taxon>Lophotrochozoa</taxon>
        <taxon>Platyhelminthes</taxon>
        <taxon>Trematoda</taxon>
        <taxon>Digenea</taxon>
        <taxon>Strigeidida</taxon>
        <taxon>Schistosomatoidea</taxon>
        <taxon>Schistosomatidae</taxon>
        <taxon>Schistosoma</taxon>
    </lineage>
</organism>
<proteinExistence type="predicted"/>
<feature type="region of interest" description="Disordered" evidence="1">
    <location>
        <begin position="1"/>
        <end position="44"/>
    </location>
</feature>
<feature type="domain" description="Ion transport N-terminal" evidence="2">
    <location>
        <begin position="470"/>
        <end position="511"/>
    </location>
</feature>
<evidence type="ECO:0000313" key="3">
    <source>
        <dbReference type="Proteomes" id="UP000050790"/>
    </source>
</evidence>
<reference evidence="4" key="1">
    <citation type="submission" date="2023-11" db="UniProtKB">
        <authorList>
            <consortium name="WormBaseParasite"/>
        </authorList>
    </citation>
    <scope>IDENTIFICATION</scope>
</reference>
<accession>A0AA84ZT08</accession>